<keyword evidence="2" id="KW-1185">Reference proteome</keyword>
<reference evidence="1" key="2">
    <citation type="journal article" date="2023" name="IMA Fungus">
        <title>Comparative genomic study of the Penicillium genus elucidates a diverse pangenome and 15 lateral gene transfer events.</title>
        <authorList>
            <person name="Petersen C."/>
            <person name="Sorensen T."/>
            <person name="Nielsen M.R."/>
            <person name="Sondergaard T.E."/>
            <person name="Sorensen J.L."/>
            <person name="Fitzpatrick D.A."/>
            <person name="Frisvad J.C."/>
            <person name="Nielsen K.L."/>
        </authorList>
    </citation>
    <scope>NUCLEOTIDE SEQUENCE</scope>
    <source>
        <strain evidence="1">IBT 30069</strain>
    </source>
</reference>
<dbReference type="Proteomes" id="UP001149165">
    <property type="component" value="Unassembled WGS sequence"/>
</dbReference>
<comment type="caution">
    <text evidence="1">The sequence shown here is derived from an EMBL/GenBank/DDBJ whole genome shotgun (WGS) entry which is preliminary data.</text>
</comment>
<dbReference type="OrthoDB" id="4360387at2759"/>
<gene>
    <name evidence="1" type="ORF">N7456_009528</name>
</gene>
<sequence>MRHVKTDIPYAWFWHGKPLRKGHERGEHIAPVQLVSQNHDLQDVSHHPHRGPSPMNKSNHAQCGCECEYHEQQPPSPPSSTVFDTNQAQPSYHGCGSWNCMDCETSPAPPMKCTCSACTKPPPPTPAATRNHEYVVPTPAPTPTPHSSRTMAQVEQCNNECAASSSRTVYCLSCLDYHHECQYLAAVPMSSGQQPAEVPPARAAPVLGPAHGQAPRGKSAQAKCTCPSCVAVSVPEVENRHQGCCHSEDCRFEKYVAPTVSEDTISLASVDMDGECKKFAENCQCGHLIFAVPADYHKE</sequence>
<reference evidence="1" key="1">
    <citation type="submission" date="2022-11" db="EMBL/GenBank/DDBJ databases">
        <authorList>
            <person name="Petersen C."/>
        </authorList>
    </citation>
    <scope>NUCLEOTIDE SEQUENCE</scope>
    <source>
        <strain evidence="1">IBT 30069</strain>
    </source>
</reference>
<accession>A0A9W9F539</accession>
<evidence type="ECO:0000313" key="2">
    <source>
        <dbReference type="Proteomes" id="UP001149165"/>
    </source>
</evidence>
<organism evidence="1 2">
    <name type="scientific">Penicillium angulare</name>
    <dbReference type="NCBI Taxonomy" id="116970"/>
    <lineage>
        <taxon>Eukaryota</taxon>
        <taxon>Fungi</taxon>
        <taxon>Dikarya</taxon>
        <taxon>Ascomycota</taxon>
        <taxon>Pezizomycotina</taxon>
        <taxon>Eurotiomycetes</taxon>
        <taxon>Eurotiomycetidae</taxon>
        <taxon>Eurotiales</taxon>
        <taxon>Aspergillaceae</taxon>
        <taxon>Penicillium</taxon>
    </lineage>
</organism>
<proteinExistence type="predicted"/>
<dbReference type="EMBL" id="JAPQKH010000006">
    <property type="protein sequence ID" value="KAJ5093667.1"/>
    <property type="molecule type" value="Genomic_DNA"/>
</dbReference>
<dbReference type="AlphaFoldDB" id="A0A9W9F539"/>
<evidence type="ECO:0000313" key="1">
    <source>
        <dbReference type="EMBL" id="KAJ5093667.1"/>
    </source>
</evidence>
<protein>
    <submittedName>
        <fullName evidence="1">Uncharacterized protein</fullName>
    </submittedName>
</protein>
<name>A0A9W9F539_9EURO</name>